<reference evidence="1" key="1">
    <citation type="submission" date="2023-04" db="EMBL/GenBank/DDBJ databases">
        <title>Phytophthora fragariaefolia NBRC 109709.</title>
        <authorList>
            <person name="Ichikawa N."/>
            <person name="Sato H."/>
            <person name="Tonouchi N."/>
        </authorList>
    </citation>
    <scope>NUCLEOTIDE SEQUENCE</scope>
    <source>
        <strain evidence="1">NBRC 109709</strain>
    </source>
</reference>
<dbReference type="OrthoDB" id="102625at2759"/>
<evidence type="ECO:0000313" key="1">
    <source>
        <dbReference type="EMBL" id="GMF55141.1"/>
    </source>
</evidence>
<dbReference type="AlphaFoldDB" id="A0A9W6Y7K2"/>
<evidence type="ECO:0000313" key="2">
    <source>
        <dbReference type="Proteomes" id="UP001165121"/>
    </source>
</evidence>
<accession>A0A9W6Y7K2</accession>
<keyword evidence="2" id="KW-1185">Reference proteome</keyword>
<proteinExistence type="predicted"/>
<gene>
    <name evidence="1" type="ORF">Pfra01_002315200</name>
</gene>
<name>A0A9W6Y7K2_9STRA</name>
<organism evidence="1 2">
    <name type="scientific">Phytophthora fragariaefolia</name>
    <dbReference type="NCBI Taxonomy" id="1490495"/>
    <lineage>
        <taxon>Eukaryota</taxon>
        <taxon>Sar</taxon>
        <taxon>Stramenopiles</taxon>
        <taxon>Oomycota</taxon>
        <taxon>Peronosporomycetes</taxon>
        <taxon>Peronosporales</taxon>
        <taxon>Peronosporaceae</taxon>
        <taxon>Phytophthora</taxon>
    </lineage>
</organism>
<dbReference type="InterPro" id="IPR016197">
    <property type="entry name" value="Chromo-like_dom_sf"/>
</dbReference>
<protein>
    <submittedName>
        <fullName evidence="1">Unnamed protein product</fullName>
    </submittedName>
</protein>
<sequence>MRGLVELDGVAEWLVGPTEGAEAQIHAIYGVRRLLQRVVVKRKTYYLVDWEPTLEPAENVTKDLVALSDRERRALVRKTFIEDEALEDNSLDDSSDA</sequence>
<dbReference type="EMBL" id="BSXT01003662">
    <property type="protein sequence ID" value="GMF55141.1"/>
    <property type="molecule type" value="Genomic_DNA"/>
</dbReference>
<dbReference type="Proteomes" id="UP001165121">
    <property type="component" value="Unassembled WGS sequence"/>
</dbReference>
<dbReference type="SUPFAM" id="SSF54160">
    <property type="entry name" value="Chromo domain-like"/>
    <property type="match status" value="1"/>
</dbReference>
<comment type="caution">
    <text evidence="1">The sequence shown here is derived from an EMBL/GenBank/DDBJ whole genome shotgun (WGS) entry which is preliminary data.</text>
</comment>
<dbReference type="CDD" id="cd00024">
    <property type="entry name" value="CD_CSD"/>
    <property type="match status" value="1"/>
</dbReference>